<feature type="coiled-coil region" evidence="1">
    <location>
        <begin position="705"/>
        <end position="732"/>
    </location>
</feature>
<dbReference type="AlphaFoldDB" id="A0A6N2NG04"/>
<feature type="region of interest" description="Disordered" evidence="2">
    <location>
        <begin position="605"/>
        <end position="647"/>
    </location>
</feature>
<dbReference type="InterPro" id="IPR044194">
    <property type="entry name" value="BLISTER"/>
</dbReference>
<feature type="compositionally biased region" description="Basic and acidic residues" evidence="2">
    <location>
        <begin position="11"/>
        <end position="36"/>
    </location>
</feature>
<feature type="region of interest" description="Disordered" evidence="2">
    <location>
        <begin position="737"/>
        <end position="766"/>
    </location>
</feature>
<feature type="region of interest" description="Disordered" evidence="2">
    <location>
        <begin position="1"/>
        <end position="91"/>
    </location>
</feature>
<feature type="domain" description="Coenzyme F420 hydrogenase/dehydrogenase beta subunit C-terminal" evidence="4">
    <location>
        <begin position="992"/>
        <end position="1138"/>
    </location>
</feature>
<evidence type="ECO:0008006" key="6">
    <source>
        <dbReference type="Google" id="ProtNLM"/>
    </source>
</evidence>
<feature type="region of interest" description="Disordered" evidence="2">
    <location>
        <begin position="277"/>
        <end position="349"/>
    </location>
</feature>
<evidence type="ECO:0000259" key="3">
    <source>
        <dbReference type="Pfam" id="PF04422"/>
    </source>
</evidence>
<feature type="compositionally biased region" description="Polar residues" evidence="2">
    <location>
        <begin position="737"/>
        <end position="755"/>
    </location>
</feature>
<dbReference type="Gene3D" id="1.10.287.1490">
    <property type="match status" value="1"/>
</dbReference>
<name>A0A6N2NG04_SALVM</name>
<accession>A0A6N2NG04</accession>
<evidence type="ECO:0000313" key="5">
    <source>
        <dbReference type="EMBL" id="VFU60690.1"/>
    </source>
</evidence>
<organism evidence="5">
    <name type="scientific">Salix viminalis</name>
    <name type="common">Common osier</name>
    <name type="synonym">Basket willow</name>
    <dbReference type="NCBI Taxonomy" id="40686"/>
    <lineage>
        <taxon>Eukaryota</taxon>
        <taxon>Viridiplantae</taxon>
        <taxon>Streptophyta</taxon>
        <taxon>Embryophyta</taxon>
        <taxon>Tracheophyta</taxon>
        <taxon>Spermatophyta</taxon>
        <taxon>Magnoliopsida</taxon>
        <taxon>eudicotyledons</taxon>
        <taxon>Gunneridae</taxon>
        <taxon>Pentapetalae</taxon>
        <taxon>rosids</taxon>
        <taxon>fabids</taxon>
        <taxon>Malpighiales</taxon>
        <taxon>Salicaceae</taxon>
        <taxon>Saliceae</taxon>
        <taxon>Salix</taxon>
    </lineage>
</organism>
<dbReference type="PANTHER" id="PTHR47490">
    <property type="entry name" value="PROTEIN BLISTER"/>
    <property type="match status" value="1"/>
</dbReference>
<evidence type="ECO:0000259" key="4">
    <source>
        <dbReference type="Pfam" id="PF04432"/>
    </source>
</evidence>
<feature type="region of interest" description="Disordered" evidence="2">
    <location>
        <begin position="156"/>
        <end position="177"/>
    </location>
</feature>
<dbReference type="PANTHER" id="PTHR47490:SF2">
    <property type="entry name" value="PROTEIN BLISTER"/>
    <property type="match status" value="1"/>
</dbReference>
<keyword evidence="1" id="KW-0175">Coiled coil</keyword>
<feature type="compositionally biased region" description="Low complexity" evidence="2">
    <location>
        <begin position="808"/>
        <end position="823"/>
    </location>
</feature>
<dbReference type="GO" id="GO:0040008">
    <property type="term" value="P:regulation of growth"/>
    <property type="evidence" value="ECO:0007669"/>
    <property type="project" value="InterPro"/>
</dbReference>
<dbReference type="Pfam" id="PF04422">
    <property type="entry name" value="FrhB_FdhB_N"/>
    <property type="match status" value="1"/>
</dbReference>
<feature type="coiled-coil region" evidence="1">
    <location>
        <begin position="437"/>
        <end position="604"/>
    </location>
</feature>
<dbReference type="InterPro" id="IPR007516">
    <property type="entry name" value="Co_F420_Hydgase/DH_bsu_N"/>
</dbReference>
<feature type="compositionally biased region" description="Polar residues" evidence="2">
    <location>
        <begin position="1"/>
        <end position="10"/>
    </location>
</feature>
<reference evidence="5" key="1">
    <citation type="submission" date="2019-03" db="EMBL/GenBank/DDBJ databases">
        <authorList>
            <person name="Mank J."/>
            <person name="Almeida P."/>
        </authorList>
    </citation>
    <scope>NUCLEOTIDE SEQUENCE</scope>
    <source>
        <strain evidence="5">78183</strain>
    </source>
</reference>
<feature type="compositionally biased region" description="Polar residues" evidence="2">
    <location>
        <begin position="291"/>
        <end position="301"/>
    </location>
</feature>
<feature type="region of interest" description="Disordered" evidence="2">
    <location>
        <begin position="808"/>
        <end position="848"/>
    </location>
</feature>
<dbReference type="EMBL" id="CAADRP010002074">
    <property type="protein sequence ID" value="VFU60690.1"/>
    <property type="molecule type" value="Genomic_DNA"/>
</dbReference>
<protein>
    <recommendedName>
        <fullName evidence="6">Coenzyme F420 hydrogenase/dehydrogenase beta subunit C-terminal domain-containing protein</fullName>
    </recommendedName>
</protein>
<feature type="compositionally biased region" description="Basic and acidic residues" evidence="2">
    <location>
        <begin position="55"/>
        <end position="66"/>
    </location>
</feature>
<sequence>MASAQALPSSRKQEHLEAGKRRLEEFRKKKAAERAKKAGPTGQPHALDVSLDQRQLSETEHARLTDSDGVSTSDGPGRPAEPIGASRNNGNRIYIAEQSSLKDADRCPPSSSDYSTLFSGITQKHTNNFDSNRHDASGLAGSANVMYGQETEKVNNDSGIYTGSQEDRSSSNHSIVSGLYSSSSQSSLYGRELFQSKENNISLKHSLVNNDSNHFLTSYPSSASSEQQTFKPSYSSSPAIVVDSTLANMKLRDSDSEVEQDMHFNYPMNSAFGERNFSSSSGSLHTVHDTAVQTSESTGFNPNARIPPSHVTPNSVTSESNTKRSRPSFLDSLNVSRSSSRSSFQRTEPEESFIIHTSNSNGIDAVGSSAFQKLPVETKTDRSLSEMAPSNMPSSFDSATKFPVSLTNGVGIMNSNTNENIMERKHEFYQPKQNDDFSSLEQHIEDLTQEKFSLQRALEASRALAESLAAENSSLTDSYNQQRGVVNQLKSDMEQLQEDIKTHLVELESVKIAFSNAHLECNAADERAKLLASEVISLEEKALRLRSSELKLGRQLENSQAEITSYKKKMSSLEKDRQDLQSTIDALQEEKKLLQSKLRKAFVTEKSPGVSRSAEKKNVATSTEDLDDIPETSSQETHGTSSVPRSDATDVLMLPENDQSVLEASSVYIPSDQMRMIQNINTILSELALEKEELMHALTSESSQCSKLKDLNNELSRKLEVQTQRLELLTAQSMANENIPTRLPNSDTVQDSNTYADEGDEDHPDEEQASVFDTRQDHSSNQENTCASSISAAPLVLASSTEVLSLPIISSSSSPSNSNSSKKSSAKVTREDWRQRSKPIPPGGTYPAKDHCSQCGLCDTYYIAHVKNACAFLGDGMSKIEGLEPVVHGRGRKVDSSDETYFGVHEELLYARKTKPVEGAQWTGIVTTIAIEMLKSGMVEAVICVQSDPEDRFSPRPVLARTPDEVLAAKGVKPTLSPNLNTLALVEAAGVKRLLFCGVGCQVQALRSVEHHLNLDKLYVLGTNCVDNGTREGLDKFLKAASDEPETVLHYEFMQDYKVHLKHLDGRIEEVPYFCLPANELVDVIAPSCYSCFDYTNALADLVVGYMGVPKYPGVSMTQHPQYITVRNERGREMIGLVKDLLEITPTINSGDRRPFVMETVKADDNAKLGKGPSQPAPKFIGNFIAFLLNLIGPKGLEFARYSLDYHTIRNYLYTNRTWGKERADRHTPSYAKKLVKSYNKNGQIDLMLQNKETVLANPELKRRGKDLAAHGWRSCGLN</sequence>
<evidence type="ECO:0000256" key="2">
    <source>
        <dbReference type="SAM" id="MobiDB-lite"/>
    </source>
</evidence>
<evidence type="ECO:0000256" key="1">
    <source>
        <dbReference type="SAM" id="Coils"/>
    </source>
</evidence>
<feature type="compositionally biased region" description="Polar residues" evidence="2">
    <location>
        <begin position="311"/>
        <end position="320"/>
    </location>
</feature>
<dbReference type="InterPro" id="IPR007525">
    <property type="entry name" value="FrhB_FdhB_C"/>
</dbReference>
<proteinExistence type="predicted"/>
<feature type="compositionally biased region" description="Polar residues" evidence="2">
    <location>
        <begin position="631"/>
        <end position="644"/>
    </location>
</feature>
<gene>
    <name evidence="5" type="ORF">SVIM_LOCUS450479</name>
</gene>
<dbReference type="Pfam" id="PF04432">
    <property type="entry name" value="FrhB_FdhB_C"/>
    <property type="match status" value="1"/>
</dbReference>
<feature type="compositionally biased region" description="Acidic residues" evidence="2">
    <location>
        <begin position="757"/>
        <end position="766"/>
    </location>
</feature>
<feature type="domain" description="Coenzyme F420 hydrogenase/dehydrogenase beta subunit N-terminal" evidence="3">
    <location>
        <begin position="909"/>
        <end position="983"/>
    </location>
</feature>